<dbReference type="VEuPathDB" id="MicrosporidiaDB:NAPIS_ORF00370"/>
<dbReference type="Proteomes" id="UP000053780">
    <property type="component" value="Unassembled WGS sequence"/>
</dbReference>
<evidence type="ECO:0000313" key="2">
    <source>
        <dbReference type="Proteomes" id="UP000053780"/>
    </source>
</evidence>
<name>T0MM20_9MICR</name>
<keyword evidence="2" id="KW-1185">Reference proteome</keyword>
<evidence type="ECO:0000313" key="1">
    <source>
        <dbReference type="EMBL" id="EQB62055.1"/>
    </source>
</evidence>
<protein>
    <submittedName>
        <fullName evidence="1">Uncharacterized protein</fullName>
    </submittedName>
</protein>
<dbReference type="AlphaFoldDB" id="T0MM20"/>
<organism evidence="1 2">
    <name type="scientific">Vairimorpha apis BRL 01</name>
    <dbReference type="NCBI Taxonomy" id="1037528"/>
    <lineage>
        <taxon>Eukaryota</taxon>
        <taxon>Fungi</taxon>
        <taxon>Fungi incertae sedis</taxon>
        <taxon>Microsporidia</taxon>
        <taxon>Nosematidae</taxon>
        <taxon>Vairimorpha</taxon>
    </lineage>
</organism>
<dbReference type="EMBL" id="KE647034">
    <property type="protein sequence ID" value="EQB62055.1"/>
    <property type="molecule type" value="Genomic_DNA"/>
</dbReference>
<reference evidence="1 2" key="1">
    <citation type="journal article" date="2013" name="BMC Genomics">
        <title>Genome sequencing and comparative genomics of honey bee microsporidia, Nosema apis reveal novel insights into host-parasite interactions.</title>
        <authorList>
            <person name="Chen Yp."/>
            <person name="Pettis J.S."/>
            <person name="Zhao Y."/>
            <person name="Liu X."/>
            <person name="Tallon L.J."/>
            <person name="Sadzewicz L.D."/>
            <person name="Li R."/>
            <person name="Zheng H."/>
            <person name="Huang S."/>
            <person name="Zhang X."/>
            <person name="Hamilton M.C."/>
            <person name="Pernal S.F."/>
            <person name="Melathopoulos A.P."/>
            <person name="Yan X."/>
            <person name="Evans J.D."/>
        </authorList>
    </citation>
    <scope>NUCLEOTIDE SEQUENCE [LARGE SCALE GENOMIC DNA]</scope>
    <source>
        <strain evidence="1 2">BRL 01</strain>
    </source>
</reference>
<gene>
    <name evidence="1" type="ORF">NAPIS_ORF00370</name>
</gene>
<dbReference type="HOGENOM" id="CLU_1741075_0_0_1"/>
<sequence>MSITKQKLEFIVDEVFKMNTQEEISISFTENLEIKDLKIMFLNDIYNLESKSKIVMSSDLKKLNKVIDNAITGICDILQNYKNLLSKYIDKNHKILVKHFIVECIVFKRHLEERDENIKELINNTAIIIKDDLNKIIKDYEYKFIKQMLN</sequence>
<accession>T0MM20</accession>
<proteinExistence type="predicted"/>